<evidence type="ECO:0000256" key="3">
    <source>
        <dbReference type="ARBA" id="ARBA00022801"/>
    </source>
</evidence>
<evidence type="ECO:0000256" key="5">
    <source>
        <dbReference type="ARBA" id="ARBA00023049"/>
    </source>
</evidence>
<keyword evidence="4 6" id="KW-0862">Zinc</keyword>
<dbReference type="EMBL" id="CP027657">
    <property type="protein sequence ID" value="AVO54057.1"/>
    <property type="molecule type" value="Genomic_DNA"/>
</dbReference>
<dbReference type="Gene3D" id="1.10.1370.20">
    <property type="entry name" value="Oligoendopeptidase f, C-terminal domain"/>
    <property type="match status" value="1"/>
</dbReference>
<dbReference type="GO" id="GO:0004222">
    <property type="term" value="F:metalloendopeptidase activity"/>
    <property type="evidence" value="ECO:0007669"/>
    <property type="project" value="InterPro"/>
</dbReference>
<evidence type="ECO:0000256" key="4">
    <source>
        <dbReference type="ARBA" id="ARBA00022833"/>
    </source>
</evidence>
<name>A0A2R3QQK7_ECTME</name>
<dbReference type="InterPro" id="IPR001567">
    <property type="entry name" value="Pept_M3A_M3B_dom"/>
</dbReference>
<evidence type="ECO:0000313" key="10">
    <source>
        <dbReference type="Proteomes" id="UP000238327"/>
    </source>
</evidence>
<evidence type="ECO:0000256" key="6">
    <source>
        <dbReference type="RuleBase" id="RU003435"/>
    </source>
</evidence>
<dbReference type="Pfam" id="PF08439">
    <property type="entry name" value="Peptidase_M3_N"/>
    <property type="match status" value="1"/>
</dbReference>
<dbReference type="Proteomes" id="UP000238327">
    <property type="component" value="Chromosome"/>
</dbReference>
<reference evidence="9 10" key="1">
    <citation type="submission" date="2018-03" db="EMBL/GenBank/DDBJ databases">
        <title>Complete genome sequence and methylome analysis of Pseudomonas mendocina NEB 698.</title>
        <authorList>
            <person name="Morgan R.D."/>
        </authorList>
    </citation>
    <scope>NUCLEOTIDE SEQUENCE [LARGE SCALE GENOMIC DNA]</scope>
    <source>
        <strain evidence="9 10">NEB698</strain>
    </source>
</reference>
<keyword evidence="1 6" id="KW-0645">Protease</keyword>
<sequence length="595" mass="66283">MSDVPVAGPVCALADLFTDQQAWEAALDELRGLLDEVAPEPPGDGVALLFWLQAVDGLQRRQGRLSTYMGIQSFVDGRASEPQRHAARLRESGAAIGQRLAAFNALLVLTDEAAWAQWLHVEPGLGVYAGRYRSLRAGRQHVLAGEVERALAALDTSLQLPVQLYRRIKAGDLRFAEVEDAAGVRWPFSLSRFEKRFETSPDARLRASAARVFADGVSAHRHAFAAAYAGEVSRQVSLARLRGFNDTLDLLFWQQGIDRAFFEAQRAVFNEGLAPLMRRFVEVKRRLLGLPKLAFHDLKAYPPQIPGEVSFDFAREAILAAGQALGDDYAEVLRRAFDERWVEHAQQPNKADSSGCASPFGPHPYVLMTWTGSPRDMFLLAHELGHAVHFHWSAEHQAVLNAAPLRYFIEAPSTLNELLLAAHLLRSDDATQRLSAVFELLNSYYHNFVTHYLESEFQVRVYHQADAGSLPGAEALERIKTQVLRDFWGDAVDIDDTAGLTWLRQQHYYMGLYPYTYAAGQSIASLYQVRLASDPQAAERWCAALRQGSSIDAATLLQQLDLDMRDGAAFRAVLGLIDGHVTQLEQLAQPYFSEE</sequence>
<dbReference type="InterPro" id="IPR042088">
    <property type="entry name" value="OligoPept_F_C"/>
</dbReference>
<evidence type="ECO:0000313" key="9">
    <source>
        <dbReference type="EMBL" id="AVO54057.1"/>
    </source>
</evidence>
<evidence type="ECO:0000259" key="8">
    <source>
        <dbReference type="Pfam" id="PF08439"/>
    </source>
</evidence>
<keyword evidence="2 6" id="KW-0479">Metal-binding</keyword>
<dbReference type="InterPro" id="IPR013647">
    <property type="entry name" value="OligopepF_N_dom"/>
</dbReference>
<evidence type="ECO:0000256" key="2">
    <source>
        <dbReference type="ARBA" id="ARBA00022723"/>
    </source>
</evidence>
<feature type="domain" description="Oligopeptidase F N-terminal" evidence="8">
    <location>
        <begin position="110"/>
        <end position="175"/>
    </location>
</feature>
<feature type="domain" description="Peptidase M3A/M3B catalytic" evidence="7">
    <location>
        <begin position="199"/>
        <end position="572"/>
    </location>
</feature>
<organism evidence="9 10">
    <name type="scientific">Ectopseudomonas mendocina</name>
    <name type="common">Pseudomonas mendocina</name>
    <dbReference type="NCBI Taxonomy" id="300"/>
    <lineage>
        <taxon>Bacteria</taxon>
        <taxon>Pseudomonadati</taxon>
        <taxon>Pseudomonadota</taxon>
        <taxon>Gammaproteobacteria</taxon>
        <taxon>Pseudomonadales</taxon>
        <taxon>Pseudomonadaceae</taxon>
        <taxon>Ectopseudomonas</taxon>
    </lineage>
</organism>
<protein>
    <recommendedName>
        <fullName evidence="11">Oligoendopeptidase F</fullName>
    </recommendedName>
</protein>
<gene>
    <name evidence="9" type="ORF">C7A17_15210</name>
</gene>
<accession>A0A2R3QQK7</accession>
<dbReference type="Gene3D" id="1.20.140.70">
    <property type="entry name" value="Oligopeptidase f, N-terminal domain"/>
    <property type="match status" value="1"/>
</dbReference>
<comment type="similarity">
    <text evidence="6">Belongs to the peptidase M3 family.</text>
</comment>
<proteinExistence type="inferred from homology"/>
<comment type="cofactor">
    <cofactor evidence="6">
        <name>Zn(2+)</name>
        <dbReference type="ChEBI" id="CHEBI:29105"/>
    </cofactor>
    <text evidence="6">Binds 1 zinc ion.</text>
</comment>
<dbReference type="Pfam" id="PF01432">
    <property type="entry name" value="Peptidase_M3"/>
    <property type="match status" value="1"/>
</dbReference>
<dbReference type="AlphaFoldDB" id="A0A2R3QQK7"/>
<keyword evidence="5 6" id="KW-0482">Metalloprotease</keyword>
<dbReference type="RefSeq" id="WP_106738803.1">
    <property type="nucleotide sequence ID" value="NZ_CP027657.1"/>
</dbReference>
<evidence type="ECO:0000256" key="1">
    <source>
        <dbReference type="ARBA" id="ARBA00022670"/>
    </source>
</evidence>
<dbReference type="OrthoDB" id="9766487at2"/>
<keyword evidence="3 6" id="KW-0378">Hydrolase</keyword>
<evidence type="ECO:0000259" key="7">
    <source>
        <dbReference type="Pfam" id="PF01432"/>
    </source>
</evidence>
<evidence type="ECO:0008006" key="11">
    <source>
        <dbReference type="Google" id="ProtNLM"/>
    </source>
</evidence>
<dbReference type="SUPFAM" id="SSF55486">
    <property type="entry name" value="Metalloproteases ('zincins'), catalytic domain"/>
    <property type="match status" value="1"/>
</dbReference>
<dbReference type="GO" id="GO:0046872">
    <property type="term" value="F:metal ion binding"/>
    <property type="evidence" value="ECO:0007669"/>
    <property type="project" value="UniProtKB-UniRule"/>
</dbReference>
<dbReference type="GO" id="GO:0006508">
    <property type="term" value="P:proteolysis"/>
    <property type="evidence" value="ECO:0007669"/>
    <property type="project" value="UniProtKB-KW"/>
</dbReference>